<feature type="transmembrane region" description="Helical" evidence="9">
    <location>
        <begin position="107"/>
        <end position="128"/>
    </location>
</feature>
<dbReference type="InterPro" id="IPR000917">
    <property type="entry name" value="Sulfatase_N"/>
</dbReference>
<dbReference type="Pfam" id="PF08019">
    <property type="entry name" value="EptA_B_N"/>
    <property type="match status" value="1"/>
</dbReference>
<dbReference type="AlphaFoldDB" id="A0A846QI70"/>
<name>A0A846QI70_9BACT</name>
<comment type="caution">
    <text evidence="12">The sequence shown here is derived from an EMBL/GenBank/DDBJ whole genome shotgun (WGS) entry which is preliminary data.</text>
</comment>
<dbReference type="InterPro" id="IPR040423">
    <property type="entry name" value="PEA_transferase"/>
</dbReference>
<feature type="domain" description="Phosphoethanolamine transferase N-terminal" evidence="11">
    <location>
        <begin position="52"/>
        <end position="193"/>
    </location>
</feature>
<keyword evidence="5 9" id="KW-0812">Transmembrane</keyword>
<proteinExistence type="predicted"/>
<evidence type="ECO:0000256" key="8">
    <source>
        <dbReference type="SAM" id="MobiDB-lite"/>
    </source>
</evidence>
<dbReference type="GO" id="GO:0016776">
    <property type="term" value="F:phosphotransferase activity, phosphate group as acceptor"/>
    <property type="evidence" value="ECO:0007669"/>
    <property type="project" value="TreeGrafter"/>
</dbReference>
<evidence type="ECO:0000313" key="13">
    <source>
        <dbReference type="Proteomes" id="UP000580856"/>
    </source>
</evidence>
<keyword evidence="2" id="KW-1003">Cell membrane</keyword>
<keyword evidence="3" id="KW-0997">Cell inner membrane</keyword>
<dbReference type="InterPro" id="IPR058130">
    <property type="entry name" value="PEA_transf_C"/>
</dbReference>
<organism evidence="12 13">
    <name type="scientific">Desulfobaculum xiamenense</name>
    <dbReference type="NCBI Taxonomy" id="995050"/>
    <lineage>
        <taxon>Bacteria</taxon>
        <taxon>Pseudomonadati</taxon>
        <taxon>Thermodesulfobacteriota</taxon>
        <taxon>Desulfovibrionia</taxon>
        <taxon>Desulfovibrionales</taxon>
        <taxon>Desulfovibrionaceae</taxon>
        <taxon>Desulfobaculum</taxon>
    </lineage>
</organism>
<dbReference type="EMBL" id="JAATJA010000001">
    <property type="protein sequence ID" value="NJB66800.1"/>
    <property type="molecule type" value="Genomic_DNA"/>
</dbReference>
<dbReference type="CDD" id="cd16017">
    <property type="entry name" value="LptA"/>
    <property type="match status" value="1"/>
</dbReference>
<accession>A0A846QI70</accession>
<dbReference type="Pfam" id="PF00884">
    <property type="entry name" value="Sulfatase"/>
    <property type="match status" value="1"/>
</dbReference>
<feature type="transmembrane region" description="Helical" evidence="9">
    <location>
        <begin position="34"/>
        <end position="56"/>
    </location>
</feature>
<keyword evidence="13" id="KW-1185">Reference proteome</keyword>
<feature type="region of interest" description="Disordered" evidence="8">
    <location>
        <begin position="516"/>
        <end position="535"/>
    </location>
</feature>
<reference evidence="12 13" key="1">
    <citation type="submission" date="2020-03" db="EMBL/GenBank/DDBJ databases">
        <title>Genomic Encyclopedia of Type Strains, Phase IV (KMG-IV): sequencing the most valuable type-strain genomes for metagenomic binning, comparative biology and taxonomic classification.</title>
        <authorList>
            <person name="Goeker M."/>
        </authorList>
    </citation>
    <scope>NUCLEOTIDE SEQUENCE [LARGE SCALE GENOMIC DNA]</scope>
    <source>
        <strain evidence="12 13">DSM 24233</strain>
    </source>
</reference>
<comment type="subcellular location">
    <subcellularLocation>
        <location evidence="1">Cell inner membrane</location>
        <topology evidence="1">Multi-pass membrane protein</topology>
    </subcellularLocation>
</comment>
<evidence type="ECO:0000256" key="1">
    <source>
        <dbReference type="ARBA" id="ARBA00004429"/>
    </source>
</evidence>
<feature type="transmembrane region" description="Helical" evidence="9">
    <location>
        <begin position="68"/>
        <end position="87"/>
    </location>
</feature>
<sequence>MIGQRKMSLGMAALAAFSFVAGVAYNPHMFALPAGWVVLCAVIMALVHTALTVVFGRIPYFRGAFFPLLHVSCCAGAYFYIVFGVTVNYDSIAWLLEADGFEVNSFLTWKLAVLLAFGVGLGVIHARLARVLDALPVRRYCVLVLAVLGVTAIAYRGSWFMLQQLDRQTVREAIAMQRIMPISIPKALRMYVHEERKIEEMLNLPSPAELTSEAVGEEKRPVVVFVIGESAQAQHFGINGYERDTTPKLAAEQNLLNFGVCQAYANTTRKALIGMLTDATLGRRKPSCGSFIHVYNKHGYGTHFFSVQNKLGRSGHLTDALVACSDDVRYMHGTDHVLLEPLKEVLDARNGGELVLLHMRGSHFSYREDYTDEFRKFVPDDYGNENLAKYRNEVINAYDNSIVKTDDFLYSIISMLRDRNAVVVYTSDHGDSLGKRGVFLHGVTISDEQFNVPFLVWYSNAYAAAFPESVRSLAASVGGKVTHDNIFHTMIGLGGIRSDSVSLPLDLAHAKASPSDASIAVREGEGAPTDGAEVQ</sequence>
<evidence type="ECO:0000256" key="6">
    <source>
        <dbReference type="ARBA" id="ARBA00022989"/>
    </source>
</evidence>
<keyword evidence="6 9" id="KW-1133">Transmembrane helix</keyword>
<dbReference type="PANTHER" id="PTHR30443:SF0">
    <property type="entry name" value="PHOSPHOETHANOLAMINE TRANSFERASE EPTA"/>
    <property type="match status" value="1"/>
</dbReference>
<evidence type="ECO:0000256" key="5">
    <source>
        <dbReference type="ARBA" id="ARBA00022692"/>
    </source>
</evidence>
<evidence type="ECO:0000256" key="9">
    <source>
        <dbReference type="SAM" id="Phobius"/>
    </source>
</evidence>
<dbReference type="InterPro" id="IPR012549">
    <property type="entry name" value="EptA-like_N"/>
</dbReference>
<dbReference type="Gene3D" id="3.40.720.10">
    <property type="entry name" value="Alkaline Phosphatase, subunit A"/>
    <property type="match status" value="1"/>
</dbReference>
<dbReference type="SUPFAM" id="SSF53649">
    <property type="entry name" value="Alkaline phosphatase-like"/>
    <property type="match status" value="1"/>
</dbReference>
<evidence type="ECO:0000256" key="3">
    <source>
        <dbReference type="ARBA" id="ARBA00022519"/>
    </source>
</evidence>
<dbReference type="InterPro" id="IPR017850">
    <property type="entry name" value="Alkaline_phosphatase_core_sf"/>
</dbReference>
<dbReference type="PANTHER" id="PTHR30443">
    <property type="entry name" value="INNER MEMBRANE PROTEIN"/>
    <property type="match status" value="1"/>
</dbReference>
<feature type="domain" description="Sulfatase N-terminal" evidence="10">
    <location>
        <begin position="221"/>
        <end position="496"/>
    </location>
</feature>
<keyword evidence="7 9" id="KW-0472">Membrane</keyword>
<evidence type="ECO:0000256" key="7">
    <source>
        <dbReference type="ARBA" id="ARBA00023136"/>
    </source>
</evidence>
<dbReference type="GO" id="GO:0009244">
    <property type="term" value="P:lipopolysaccharide core region biosynthetic process"/>
    <property type="evidence" value="ECO:0007669"/>
    <property type="project" value="TreeGrafter"/>
</dbReference>
<evidence type="ECO:0000256" key="4">
    <source>
        <dbReference type="ARBA" id="ARBA00022679"/>
    </source>
</evidence>
<evidence type="ECO:0000259" key="10">
    <source>
        <dbReference type="Pfam" id="PF00884"/>
    </source>
</evidence>
<evidence type="ECO:0000259" key="11">
    <source>
        <dbReference type="Pfam" id="PF08019"/>
    </source>
</evidence>
<evidence type="ECO:0000313" key="12">
    <source>
        <dbReference type="EMBL" id="NJB66800.1"/>
    </source>
</evidence>
<dbReference type="RefSeq" id="WP_167939905.1">
    <property type="nucleotide sequence ID" value="NZ_JAATJA010000001.1"/>
</dbReference>
<protein>
    <submittedName>
        <fullName evidence="12">Glucan phosphoethanolaminetransferase (Alkaline phosphatase superfamily)</fullName>
    </submittedName>
</protein>
<feature type="transmembrane region" description="Helical" evidence="9">
    <location>
        <begin position="140"/>
        <end position="162"/>
    </location>
</feature>
<dbReference type="GO" id="GO:0005886">
    <property type="term" value="C:plasma membrane"/>
    <property type="evidence" value="ECO:0007669"/>
    <property type="project" value="UniProtKB-SubCell"/>
</dbReference>
<keyword evidence="4 12" id="KW-0808">Transferase</keyword>
<dbReference type="Proteomes" id="UP000580856">
    <property type="component" value="Unassembled WGS sequence"/>
</dbReference>
<evidence type="ECO:0000256" key="2">
    <source>
        <dbReference type="ARBA" id="ARBA00022475"/>
    </source>
</evidence>
<gene>
    <name evidence="12" type="ORF">GGQ74_000440</name>
</gene>